<dbReference type="NCBIfam" id="NF040656">
    <property type="entry name" value="GHMP_GYDIA"/>
    <property type="match status" value="1"/>
</dbReference>
<proteinExistence type="predicted"/>
<dbReference type="SUPFAM" id="SSF54211">
    <property type="entry name" value="Ribosomal protein S5 domain 2-like"/>
    <property type="match status" value="1"/>
</dbReference>
<evidence type="ECO:0000313" key="1">
    <source>
        <dbReference type="EMBL" id="MFD0964338.1"/>
    </source>
</evidence>
<dbReference type="InterPro" id="IPR020568">
    <property type="entry name" value="Ribosomal_Su5_D2-typ_SF"/>
</dbReference>
<name>A0ABW3I3E4_9FLAO</name>
<organism evidence="1 2">
    <name type="scientific">Pseudofulvibacter geojedonensis</name>
    <dbReference type="NCBI Taxonomy" id="1123758"/>
    <lineage>
        <taxon>Bacteria</taxon>
        <taxon>Pseudomonadati</taxon>
        <taxon>Bacteroidota</taxon>
        <taxon>Flavobacteriia</taxon>
        <taxon>Flavobacteriales</taxon>
        <taxon>Flavobacteriaceae</taxon>
        <taxon>Pseudofulvibacter</taxon>
    </lineage>
</organism>
<dbReference type="InterPro" id="IPR014721">
    <property type="entry name" value="Ribsml_uS5_D2-typ_fold_subgr"/>
</dbReference>
<dbReference type="GO" id="GO:0016301">
    <property type="term" value="F:kinase activity"/>
    <property type="evidence" value="ECO:0007669"/>
    <property type="project" value="UniProtKB-KW"/>
</dbReference>
<dbReference type="EMBL" id="JBHTJM010000009">
    <property type="protein sequence ID" value="MFD0964338.1"/>
    <property type="molecule type" value="Genomic_DNA"/>
</dbReference>
<comment type="caution">
    <text evidence="1">The sequence shown here is derived from an EMBL/GenBank/DDBJ whole genome shotgun (WGS) entry which is preliminary data.</text>
</comment>
<keyword evidence="2" id="KW-1185">Reference proteome</keyword>
<gene>
    <name evidence="1" type="ORF">ACFQ1O_10005</name>
</gene>
<protein>
    <submittedName>
        <fullName evidence="1">GYDIA family GHMP kinase</fullName>
    </submittedName>
</protein>
<accession>A0ABW3I3E4</accession>
<dbReference type="InterPro" id="IPR047765">
    <property type="entry name" value="GHMP_GYDIA-like"/>
</dbReference>
<evidence type="ECO:0000313" key="2">
    <source>
        <dbReference type="Proteomes" id="UP001596997"/>
    </source>
</evidence>
<keyword evidence="1" id="KW-0808">Transferase</keyword>
<sequence>MNTKVYYSHGKFLLTGEYVVLDGVNSLALPTQKGQYLSVTKIDNPKIIWRSYNESRNVWFEDVIQFSEISSGFMKPRNDISNTLLKILQTAKELNSHFLNTKQGFLVTTRLTFNRQFGLGSSSTLITNIAKWAKVNPYQLLWKAFGGSGYDVACANANSAITYQLSNTKKPSVNSVSFNPNFKDKLYFIYLNQKQNSKEAISHYRTLSTEEKIKASQQINEITEKVISSSSIQEFNELLNNHELIMSLLLQQRTCKELLFNDYNNGIIKSLGAWGGDFVLVSTTKNEDLNYFRQKGYSTIFNYKDIIL</sequence>
<dbReference type="Proteomes" id="UP001596997">
    <property type="component" value="Unassembled WGS sequence"/>
</dbReference>
<keyword evidence="1" id="KW-0418">Kinase</keyword>
<reference evidence="2" key="1">
    <citation type="journal article" date="2019" name="Int. J. Syst. Evol. Microbiol.">
        <title>The Global Catalogue of Microorganisms (GCM) 10K type strain sequencing project: providing services to taxonomists for standard genome sequencing and annotation.</title>
        <authorList>
            <consortium name="The Broad Institute Genomics Platform"/>
            <consortium name="The Broad Institute Genome Sequencing Center for Infectious Disease"/>
            <person name="Wu L."/>
            <person name="Ma J."/>
        </authorList>
    </citation>
    <scope>NUCLEOTIDE SEQUENCE [LARGE SCALE GENOMIC DNA]</scope>
    <source>
        <strain evidence="2">CCUG 62114</strain>
    </source>
</reference>
<dbReference type="RefSeq" id="WP_377715887.1">
    <property type="nucleotide sequence ID" value="NZ_JBHTJM010000009.1"/>
</dbReference>
<dbReference type="Gene3D" id="3.30.230.10">
    <property type="match status" value="1"/>
</dbReference>